<reference evidence="4" key="1">
    <citation type="journal article" date="2019" name="Int. J. Syst. Evol. Microbiol.">
        <title>The Global Catalogue of Microorganisms (GCM) 10K type strain sequencing project: providing services to taxonomists for standard genome sequencing and annotation.</title>
        <authorList>
            <consortium name="The Broad Institute Genomics Platform"/>
            <consortium name="The Broad Institute Genome Sequencing Center for Infectious Disease"/>
            <person name="Wu L."/>
            <person name="Ma J."/>
        </authorList>
    </citation>
    <scope>NUCLEOTIDE SEQUENCE [LARGE SCALE GENOMIC DNA]</scope>
    <source>
        <strain evidence="4">CCUG 51943</strain>
    </source>
</reference>
<evidence type="ECO:0000256" key="2">
    <source>
        <dbReference type="SAM" id="Phobius"/>
    </source>
</evidence>
<dbReference type="EMBL" id="JBHSQE010000007">
    <property type="protein sequence ID" value="MFC6146824.1"/>
    <property type="molecule type" value="Genomic_DNA"/>
</dbReference>
<dbReference type="InterPro" id="IPR042002">
    <property type="entry name" value="Sortase_C"/>
</dbReference>
<keyword evidence="1" id="KW-0378">Hydrolase</keyword>
<evidence type="ECO:0000313" key="3">
    <source>
        <dbReference type="EMBL" id="MFC6146824.1"/>
    </source>
</evidence>
<sequence>MGIHTRRRRSLLLPITVILAGLLALVYPVVATQWNNLRQQEAAAAYARLEQEAEPSALAAALADARAYNQERTPGPILDPWLARITEDNADYQGYLAQLHELETMARLVVPSAGVDLPVYHGTSEEVLDKGVGHLYGSDLPVGGPGSHAVLTAHTGLTTATLFDNLIDARVGDPIYLQISGEKLKYEVHDTRVVLPEETESLAQAAGEDLLTLITCTPYGVNTHRLLVHAHRVPLDDDTAVFDRSGLTWQWWMWAMLAGAVVILLGLLAWLRWQLRGGHDVV</sequence>
<organism evidence="3 4">
    <name type="scientific">Corynebacterium nasicanis</name>
    <dbReference type="NCBI Taxonomy" id="1448267"/>
    <lineage>
        <taxon>Bacteria</taxon>
        <taxon>Bacillati</taxon>
        <taxon>Actinomycetota</taxon>
        <taxon>Actinomycetes</taxon>
        <taxon>Mycobacteriales</taxon>
        <taxon>Corynebacteriaceae</taxon>
        <taxon>Corynebacterium</taxon>
    </lineage>
</organism>
<accession>A0ABW1QBM6</accession>
<dbReference type="InterPro" id="IPR005754">
    <property type="entry name" value="Sortase"/>
</dbReference>
<dbReference type="SUPFAM" id="SSF63817">
    <property type="entry name" value="Sortase"/>
    <property type="match status" value="1"/>
</dbReference>
<dbReference type="NCBIfam" id="TIGR01076">
    <property type="entry name" value="sortase_fam"/>
    <property type="match status" value="1"/>
</dbReference>
<dbReference type="InterPro" id="IPR023365">
    <property type="entry name" value="Sortase_dom-sf"/>
</dbReference>
<comment type="caution">
    <text evidence="3">The sequence shown here is derived from an EMBL/GenBank/DDBJ whole genome shotgun (WGS) entry which is preliminary data.</text>
</comment>
<keyword evidence="2" id="KW-1133">Transmembrane helix</keyword>
<dbReference type="NCBIfam" id="NF033745">
    <property type="entry name" value="class_C_sortase"/>
    <property type="match status" value="1"/>
</dbReference>
<proteinExistence type="predicted"/>
<keyword evidence="4" id="KW-1185">Reference proteome</keyword>
<dbReference type="Gene3D" id="2.40.260.10">
    <property type="entry name" value="Sortase"/>
    <property type="match status" value="1"/>
</dbReference>
<evidence type="ECO:0000313" key="4">
    <source>
        <dbReference type="Proteomes" id="UP001596244"/>
    </source>
</evidence>
<evidence type="ECO:0000256" key="1">
    <source>
        <dbReference type="ARBA" id="ARBA00022801"/>
    </source>
</evidence>
<keyword evidence="2" id="KW-0472">Membrane</keyword>
<keyword evidence="2" id="KW-0812">Transmembrane</keyword>
<dbReference type="Pfam" id="PF04203">
    <property type="entry name" value="Sortase"/>
    <property type="match status" value="1"/>
</dbReference>
<dbReference type="RefSeq" id="WP_377001475.1">
    <property type="nucleotide sequence ID" value="NZ_JBHSQE010000007.1"/>
</dbReference>
<name>A0ABW1QBM6_9CORY</name>
<protein>
    <submittedName>
        <fullName evidence="3">Class C sortase</fullName>
    </submittedName>
</protein>
<feature type="transmembrane region" description="Helical" evidence="2">
    <location>
        <begin position="251"/>
        <end position="271"/>
    </location>
</feature>
<dbReference type="Proteomes" id="UP001596244">
    <property type="component" value="Unassembled WGS sequence"/>
</dbReference>
<dbReference type="CDD" id="cd05827">
    <property type="entry name" value="Sortase_C"/>
    <property type="match status" value="1"/>
</dbReference>
<gene>
    <name evidence="3" type="ORF">ACFPUZ_08395</name>
</gene>